<reference evidence="2" key="1">
    <citation type="submission" date="2022-08" db="UniProtKB">
        <authorList>
            <consortium name="EnsemblMetazoa"/>
        </authorList>
    </citation>
    <scope>IDENTIFICATION</scope>
    <source>
        <strain evidence="2">EBRO</strain>
    </source>
</reference>
<evidence type="ECO:0000256" key="1">
    <source>
        <dbReference type="SAM" id="MobiDB-lite"/>
    </source>
</evidence>
<feature type="compositionally biased region" description="Low complexity" evidence="1">
    <location>
        <begin position="209"/>
        <end position="218"/>
    </location>
</feature>
<organism evidence="2">
    <name type="scientific">Anopheles atroparvus</name>
    <name type="common">European mosquito</name>
    <dbReference type="NCBI Taxonomy" id="41427"/>
    <lineage>
        <taxon>Eukaryota</taxon>
        <taxon>Metazoa</taxon>
        <taxon>Ecdysozoa</taxon>
        <taxon>Arthropoda</taxon>
        <taxon>Hexapoda</taxon>
        <taxon>Insecta</taxon>
        <taxon>Pterygota</taxon>
        <taxon>Neoptera</taxon>
        <taxon>Endopterygota</taxon>
        <taxon>Diptera</taxon>
        <taxon>Nematocera</taxon>
        <taxon>Culicoidea</taxon>
        <taxon>Culicidae</taxon>
        <taxon>Anophelinae</taxon>
        <taxon>Anopheles</taxon>
    </lineage>
</organism>
<accession>A0A182J8A2</accession>
<proteinExistence type="predicted"/>
<name>A0A182J8A2_ANOAO</name>
<dbReference type="VEuPathDB" id="VectorBase:AATE013264"/>
<evidence type="ECO:0000313" key="2">
    <source>
        <dbReference type="EnsemblMetazoa" id="AATE013264-PA.1"/>
    </source>
</evidence>
<feature type="region of interest" description="Disordered" evidence="1">
    <location>
        <begin position="209"/>
        <end position="247"/>
    </location>
</feature>
<dbReference type="EnsemblMetazoa" id="AATE013264-RA">
    <property type="protein sequence ID" value="AATE013264-PA.1"/>
    <property type="gene ID" value="AATE013264"/>
</dbReference>
<sequence>MRLLQLLLYDVKSSSPSSSPSSSSSSISYSRWNGAPGLAPFSVPPSLRLLPDSMISSITGLRFMRSVSFNRLAGVRSKHDDVDGSTSSTVVVVLLLLLLVVVGAVDDGEGSEGFAGSCRPSEAAPNGAGLRCDQAALAWAEVELAEDSCTFRTLPADGSDEGDSCATERVGILLLLPSGCAVPSSLAAMRWRALSLLLLMMFARMTSSSSSSSSSSPSRALAAGSFPSFSPRSSKRFFAPDDDDDDDAVGLRNRFALVG</sequence>
<protein>
    <submittedName>
        <fullName evidence="2">Uncharacterized protein</fullName>
    </submittedName>
</protein>
<dbReference type="AlphaFoldDB" id="A0A182J8A2"/>